<dbReference type="Gene3D" id="3.10.450.40">
    <property type="match status" value="1"/>
</dbReference>
<comment type="caution">
    <text evidence="2">The sequence shown here is derived from an EMBL/GenBank/DDBJ whole genome shotgun (WGS) entry which is preliminary data.</text>
</comment>
<sequence>MTTPQYVLWDRYWRSYRIDSESAIQIALQQIPGEVIKVELDTENGVLVYEVTIRNNTGIYEISIDANTGQIVEFD</sequence>
<evidence type="ECO:0000259" key="1">
    <source>
        <dbReference type="Pfam" id="PF03413"/>
    </source>
</evidence>
<protein>
    <submittedName>
        <fullName evidence="2">Peptidase</fullName>
    </submittedName>
</protein>
<name>A0A4Q0VGE5_CLOTA</name>
<dbReference type="RefSeq" id="WP_035109974.1">
    <property type="nucleotide sequence ID" value="NZ_CABMJI010000012.1"/>
</dbReference>
<dbReference type="EMBL" id="QMAP01000001">
    <property type="protein sequence ID" value="RXI50741.1"/>
    <property type="molecule type" value="Genomic_DNA"/>
</dbReference>
<proteinExistence type="predicted"/>
<dbReference type="Proteomes" id="UP000290273">
    <property type="component" value="Unassembled WGS sequence"/>
</dbReference>
<dbReference type="Pfam" id="PF03413">
    <property type="entry name" value="PepSY"/>
    <property type="match status" value="1"/>
</dbReference>
<feature type="domain" description="PepSY" evidence="1">
    <location>
        <begin position="18"/>
        <end position="73"/>
    </location>
</feature>
<dbReference type="InterPro" id="IPR025711">
    <property type="entry name" value="PepSY"/>
</dbReference>
<evidence type="ECO:0000313" key="5">
    <source>
        <dbReference type="Proteomes" id="UP000290921"/>
    </source>
</evidence>
<evidence type="ECO:0000313" key="2">
    <source>
        <dbReference type="EMBL" id="RXI50741.1"/>
    </source>
</evidence>
<reference evidence="4 5" key="1">
    <citation type="submission" date="2018-06" db="EMBL/GenBank/DDBJ databases">
        <title>Genome conservation of Clostridium tetani.</title>
        <authorList>
            <person name="Bruggemann H."/>
            <person name="Popoff M.R."/>
        </authorList>
    </citation>
    <scope>NUCLEOTIDE SEQUENCE [LARGE SCALE GENOMIC DNA]</scope>
    <source>
        <strain evidence="2 5">2017.061</strain>
        <strain evidence="3 4">63.05</strain>
    </source>
</reference>
<dbReference type="Proteomes" id="UP000290921">
    <property type="component" value="Unassembled WGS sequence"/>
</dbReference>
<organism evidence="2 5">
    <name type="scientific">Clostridium tetani</name>
    <dbReference type="NCBI Taxonomy" id="1513"/>
    <lineage>
        <taxon>Bacteria</taxon>
        <taxon>Bacillati</taxon>
        <taxon>Bacillota</taxon>
        <taxon>Clostridia</taxon>
        <taxon>Eubacteriales</taxon>
        <taxon>Clostridiaceae</taxon>
        <taxon>Clostridium</taxon>
    </lineage>
</organism>
<dbReference type="AlphaFoldDB" id="A0A4Q0VGE5"/>
<evidence type="ECO:0000313" key="4">
    <source>
        <dbReference type="Proteomes" id="UP000290273"/>
    </source>
</evidence>
<accession>A0A4Q0VGE5</accession>
<evidence type="ECO:0000313" key="3">
    <source>
        <dbReference type="EMBL" id="RXI53109.1"/>
    </source>
</evidence>
<gene>
    <name evidence="2" type="ORF">DP130_01900</name>
    <name evidence="3" type="ORF">DP131_11685</name>
</gene>
<dbReference type="EMBL" id="QMAU01000046">
    <property type="protein sequence ID" value="RXI53109.1"/>
    <property type="molecule type" value="Genomic_DNA"/>
</dbReference>